<dbReference type="Pfam" id="PF00364">
    <property type="entry name" value="Biotin_lipoyl"/>
    <property type="match status" value="1"/>
</dbReference>
<name>A0A9P6RIQ5_9FUNG</name>
<keyword evidence="8 10" id="KW-0012">Acyltransferase</keyword>
<evidence type="ECO:0000313" key="13">
    <source>
        <dbReference type="EMBL" id="KAG0318176.1"/>
    </source>
</evidence>
<feature type="domain" description="Lipoyl-binding" evidence="11">
    <location>
        <begin position="68"/>
        <end position="147"/>
    </location>
</feature>
<evidence type="ECO:0000256" key="10">
    <source>
        <dbReference type="RuleBase" id="RU003423"/>
    </source>
</evidence>
<evidence type="ECO:0000256" key="6">
    <source>
        <dbReference type="ARBA" id="ARBA00022946"/>
    </source>
</evidence>
<protein>
    <recommendedName>
        <fullName evidence="10">Dihydrolipoamide acetyltransferase component of pyruvate dehydrogenase complex</fullName>
        <ecNumber evidence="10">2.3.1.-</ecNumber>
    </recommendedName>
</protein>
<dbReference type="GO" id="GO:0031405">
    <property type="term" value="F:lipoic acid binding"/>
    <property type="evidence" value="ECO:0007669"/>
    <property type="project" value="TreeGrafter"/>
</dbReference>
<dbReference type="PROSITE" id="PS50968">
    <property type="entry name" value="BIOTINYL_LIPOYL"/>
    <property type="match status" value="1"/>
</dbReference>
<feature type="domain" description="Peripheral subunit-binding (PSBD)" evidence="12">
    <location>
        <begin position="221"/>
        <end position="258"/>
    </location>
</feature>
<comment type="cofactor">
    <cofactor evidence="1 10">
        <name>(R)-lipoate</name>
        <dbReference type="ChEBI" id="CHEBI:83088"/>
    </cofactor>
</comment>
<comment type="subcellular location">
    <subcellularLocation>
        <location evidence="2">Mitochondrion matrix</location>
    </subcellularLocation>
</comment>
<evidence type="ECO:0000256" key="1">
    <source>
        <dbReference type="ARBA" id="ARBA00001938"/>
    </source>
</evidence>
<dbReference type="EC" id="2.3.1.-" evidence="10"/>
<comment type="similarity">
    <text evidence="3 10">Belongs to the 2-oxoacid dehydrogenase family.</text>
</comment>
<proteinExistence type="inferred from homology"/>
<dbReference type="EMBL" id="JAAAIP010000385">
    <property type="protein sequence ID" value="KAG0318176.1"/>
    <property type="molecule type" value="Genomic_DNA"/>
</dbReference>
<evidence type="ECO:0000256" key="4">
    <source>
        <dbReference type="ARBA" id="ARBA00022679"/>
    </source>
</evidence>
<dbReference type="GO" id="GO:0005829">
    <property type="term" value="C:cytosol"/>
    <property type="evidence" value="ECO:0007669"/>
    <property type="project" value="UniProtKB-ARBA"/>
</dbReference>
<evidence type="ECO:0000259" key="11">
    <source>
        <dbReference type="PROSITE" id="PS50968"/>
    </source>
</evidence>
<organism evidence="13 14">
    <name type="scientific">Dissophora globulifera</name>
    <dbReference type="NCBI Taxonomy" id="979702"/>
    <lineage>
        <taxon>Eukaryota</taxon>
        <taxon>Fungi</taxon>
        <taxon>Fungi incertae sedis</taxon>
        <taxon>Mucoromycota</taxon>
        <taxon>Mortierellomycotina</taxon>
        <taxon>Mortierellomycetes</taxon>
        <taxon>Mortierellales</taxon>
        <taxon>Mortierellaceae</taxon>
        <taxon>Dissophora</taxon>
    </lineage>
</organism>
<sequence>MFSATRSSLSVLRTQIGKSTYISTARVISGQRLKYSSISAKSTVARAVRHQPAFGSLQHTHRFHASALANAKVPFLLADIGEGITECEVIQWFVKAGDKVEEFERLCEVQSDKASVEITSRFTGTITSLQYKVGDMAKVGKPLVEIEVGDDAEAASSVIDDATAAAPDAMSASTPRSAPEEGLKGHSNVIQDMNAVAAMMDNAPGKSERVVPPTAEHILTFATPAVRRVAKESNVDIAQIKGSGKGGRVMKEDVVAYLANGRQATATSTSSAAPIKVAAQQIPRGEDKVLPLSMIQKAMFKQMTKSLSIPHFGFADEIILDNATLFRTALNAHIAKSPEKYSFKKVSYMPIFIKALSLALEQYPIMNACVIDGEEASSAKLKYRAAHNIGVAMDTPNGLLVPNIKNVQSLSVLEIAAELTRLQEAGQRNALSMADLKEGTVSLSNVGMIGGTYLNPVVVTSEVAIAAVGKMQRLPRYKMVTDAETGKLVERVVPQQIVNVSWSADHRVIDGATVARFSEAWKSVVENPFLLGGMLR</sequence>
<evidence type="ECO:0000313" key="14">
    <source>
        <dbReference type="Proteomes" id="UP000738325"/>
    </source>
</evidence>
<dbReference type="FunFam" id="2.40.50.100:FF:000013">
    <property type="entry name" value="Dihydrolipoamide acetyltransferase component of pyruvate dehydrogenase complex"/>
    <property type="match status" value="1"/>
</dbReference>
<dbReference type="PANTHER" id="PTHR43178:SF5">
    <property type="entry name" value="LIPOAMIDE ACYLTRANSFERASE COMPONENT OF BRANCHED-CHAIN ALPHA-KETO ACID DEHYDROGENASE COMPLEX, MITOCHONDRIAL"/>
    <property type="match status" value="1"/>
</dbReference>
<dbReference type="InterPro" id="IPR003016">
    <property type="entry name" value="2-oxoA_DH_lipoyl-BS"/>
</dbReference>
<reference evidence="13" key="1">
    <citation type="journal article" date="2020" name="Fungal Divers.">
        <title>Resolving the Mortierellaceae phylogeny through synthesis of multi-gene phylogenetics and phylogenomics.</title>
        <authorList>
            <person name="Vandepol N."/>
            <person name="Liber J."/>
            <person name="Desiro A."/>
            <person name="Na H."/>
            <person name="Kennedy M."/>
            <person name="Barry K."/>
            <person name="Grigoriev I.V."/>
            <person name="Miller A.N."/>
            <person name="O'Donnell K."/>
            <person name="Stajich J.E."/>
            <person name="Bonito G."/>
        </authorList>
    </citation>
    <scope>NUCLEOTIDE SEQUENCE</scope>
    <source>
        <strain evidence="13">REB-010B</strain>
    </source>
</reference>
<dbReference type="SUPFAM" id="SSF47005">
    <property type="entry name" value="Peripheral subunit-binding domain of 2-oxo acid dehydrogenase complex"/>
    <property type="match status" value="1"/>
</dbReference>
<evidence type="ECO:0000256" key="8">
    <source>
        <dbReference type="ARBA" id="ARBA00023315"/>
    </source>
</evidence>
<dbReference type="SUPFAM" id="SSF52777">
    <property type="entry name" value="CoA-dependent acyltransferases"/>
    <property type="match status" value="1"/>
</dbReference>
<dbReference type="Gene3D" id="4.10.320.10">
    <property type="entry name" value="E3-binding domain"/>
    <property type="match status" value="1"/>
</dbReference>
<dbReference type="SUPFAM" id="SSF51230">
    <property type="entry name" value="Single hybrid motif"/>
    <property type="match status" value="1"/>
</dbReference>
<evidence type="ECO:0000259" key="12">
    <source>
        <dbReference type="PROSITE" id="PS51826"/>
    </source>
</evidence>
<dbReference type="PANTHER" id="PTHR43178">
    <property type="entry name" value="DIHYDROLIPOAMIDE ACETYLTRANSFERASE COMPONENT OF PYRUVATE DEHYDROGENASE COMPLEX"/>
    <property type="match status" value="1"/>
</dbReference>
<dbReference type="Gene3D" id="3.30.559.10">
    <property type="entry name" value="Chloramphenicol acetyltransferase-like domain"/>
    <property type="match status" value="1"/>
</dbReference>
<keyword evidence="5 10" id="KW-0450">Lipoyl</keyword>
<dbReference type="Pfam" id="PF00198">
    <property type="entry name" value="2-oxoacid_dh"/>
    <property type="match status" value="1"/>
</dbReference>
<dbReference type="Proteomes" id="UP000738325">
    <property type="component" value="Unassembled WGS sequence"/>
</dbReference>
<evidence type="ECO:0000256" key="9">
    <source>
        <dbReference type="ARBA" id="ARBA00051775"/>
    </source>
</evidence>
<dbReference type="GO" id="GO:0043754">
    <property type="term" value="F:dihydrolipoamide branched chain acyltransferase activity"/>
    <property type="evidence" value="ECO:0007669"/>
    <property type="project" value="UniProtKB-EC"/>
</dbReference>
<dbReference type="OrthoDB" id="15567at2759"/>
<dbReference type="InterPro" id="IPR004167">
    <property type="entry name" value="PSBD"/>
</dbReference>
<dbReference type="FunFam" id="3.30.559.10:FF:000007">
    <property type="entry name" value="Dihydrolipoamide acetyltransferase component of pyruvate dehydrogenase complex"/>
    <property type="match status" value="1"/>
</dbReference>
<accession>A0A9P6RIQ5</accession>
<dbReference type="InterPro" id="IPR023213">
    <property type="entry name" value="CAT-like_dom_sf"/>
</dbReference>
<dbReference type="FunFam" id="4.10.320.10:FF:000002">
    <property type="entry name" value="Dihydrolipoamide acetyltransferase component of pyruvate dehydrogenase complex"/>
    <property type="match status" value="1"/>
</dbReference>
<dbReference type="InterPro" id="IPR036625">
    <property type="entry name" value="E3-bd_dom_sf"/>
</dbReference>
<comment type="caution">
    <text evidence="13">The sequence shown here is derived from an EMBL/GenBank/DDBJ whole genome shotgun (WGS) entry which is preliminary data.</text>
</comment>
<dbReference type="PROSITE" id="PS00189">
    <property type="entry name" value="LIPOYL"/>
    <property type="match status" value="1"/>
</dbReference>
<dbReference type="InterPro" id="IPR000089">
    <property type="entry name" value="Biotin_lipoyl"/>
</dbReference>
<dbReference type="InterPro" id="IPR011053">
    <property type="entry name" value="Single_hybrid_motif"/>
</dbReference>
<keyword evidence="4 10" id="KW-0808">Transferase</keyword>
<gene>
    <name evidence="13" type="ORF">BGZ99_005822</name>
</gene>
<dbReference type="InterPro" id="IPR001078">
    <property type="entry name" value="2-oxoacid_DH_actylTfrase"/>
</dbReference>
<evidence type="ECO:0000256" key="2">
    <source>
        <dbReference type="ARBA" id="ARBA00004305"/>
    </source>
</evidence>
<keyword evidence="6" id="KW-0809">Transit peptide</keyword>
<evidence type="ECO:0000256" key="7">
    <source>
        <dbReference type="ARBA" id="ARBA00023128"/>
    </source>
</evidence>
<comment type="catalytic activity">
    <reaction evidence="9">
        <text>N(6)-[(R)-dihydrolipoyl]-L-lysyl-[protein] + 2-methylpropanoyl-CoA = N(6)-[(R)-S(8)-2-methylpropanoyldihydrolipoyl]-L-lysyl-[protein] + CoA</text>
        <dbReference type="Rhea" id="RHEA:18865"/>
        <dbReference type="Rhea" id="RHEA-COMP:10475"/>
        <dbReference type="Rhea" id="RHEA-COMP:10497"/>
        <dbReference type="ChEBI" id="CHEBI:57287"/>
        <dbReference type="ChEBI" id="CHEBI:57338"/>
        <dbReference type="ChEBI" id="CHEBI:83100"/>
        <dbReference type="ChEBI" id="CHEBI:83142"/>
        <dbReference type="EC" id="2.3.1.168"/>
    </reaction>
    <physiologicalReaction direction="left-to-right" evidence="9">
        <dbReference type="Rhea" id="RHEA:18866"/>
    </physiologicalReaction>
</comment>
<dbReference type="GO" id="GO:0016407">
    <property type="term" value="F:acetyltransferase activity"/>
    <property type="evidence" value="ECO:0007669"/>
    <property type="project" value="TreeGrafter"/>
</dbReference>
<dbReference type="GO" id="GO:0005759">
    <property type="term" value="C:mitochondrial matrix"/>
    <property type="evidence" value="ECO:0007669"/>
    <property type="project" value="UniProtKB-SubCell"/>
</dbReference>
<evidence type="ECO:0000256" key="3">
    <source>
        <dbReference type="ARBA" id="ARBA00007317"/>
    </source>
</evidence>
<dbReference type="GO" id="GO:0045333">
    <property type="term" value="P:cellular respiration"/>
    <property type="evidence" value="ECO:0007669"/>
    <property type="project" value="UniProtKB-ARBA"/>
</dbReference>
<dbReference type="Pfam" id="PF02817">
    <property type="entry name" value="E3_binding"/>
    <property type="match status" value="1"/>
</dbReference>
<dbReference type="CDD" id="cd06849">
    <property type="entry name" value="lipoyl_domain"/>
    <property type="match status" value="1"/>
</dbReference>
<dbReference type="Gene3D" id="2.40.50.100">
    <property type="match status" value="1"/>
</dbReference>
<dbReference type="AlphaFoldDB" id="A0A9P6RIQ5"/>
<evidence type="ECO:0000256" key="5">
    <source>
        <dbReference type="ARBA" id="ARBA00022823"/>
    </source>
</evidence>
<keyword evidence="7" id="KW-0496">Mitochondrion</keyword>
<dbReference type="InterPro" id="IPR050743">
    <property type="entry name" value="2-oxoacid_DH_E2_comp"/>
</dbReference>
<keyword evidence="14" id="KW-1185">Reference proteome</keyword>
<dbReference type="PROSITE" id="PS51826">
    <property type="entry name" value="PSBD"/>
    <property type="match status" value="1"/>
</dbReference>